<gene>
    <name evidence="1" type="ORF">O181_102557</name>
</gene>
<name>A0A9Q3JI35_9BASI</name>
<reference evidence="1" key="1">
    <citation type="submission" date="2021-03" db="EMBL/GenBank/DDBJ databases">
        <title>Draft genome sequence of rust myrtle Austropuccinia psidii MF-1, a brazilian biotype.</title>
        <authorList>
            <person name="Quecine M.C."/>
            <person name="Pachon D.M.R."/>
            <person name="Bonatelli M.L."/>
            <person name="Correr F.H."/>
            <person name="Franceschini L.M."/>
            <person name="Leite T.F."/>
            <person name="Margarido G.R.A."/>
            <person name="Almeida C.A."/>
            <person name="Ferrarezi J.A."/>
            <person name="Labate C.A."/>
        </authorList>
    </citation>
    <scope>NUCLEOTIDE SEQUENCE</scope>
    <source>
        <strain evidence="1">MF-1</strain>
    </source>
</reference>
<evidence type="ECO:0000313" key="1">
    <source>
        <dbReference type="EMBL" id="MBW0562842.1"/>
    </source>
</evidence>
<accession>A0A9Q3JI35</accession>
<keyword evidence="2" id="KW-1185">Reference proteome</keyword>
<sequence length="109" mass="12251">MVCGLWSMDPLGPFWPNPMRPKGAKGGIPLAPKARWAHMSQFLTMDSNPPILAKNSKDLLWPIFNQGPPVAHFQPWPLVTRRGHQLSSNPLFPQLKGNISHSSMQDWCI</sequence>
<proteinExistence type="predicted"/>
<protein>
    <submittedName>
        <fullName evidence="1">Uncharacterized protein</fullName>
    </submittedName>
</protein>
<dbReference type="Proteomes" id="UP000765509">
    <property type="component" value="Unassembled WGS sequence"/>
</dbReference>
<organism evidence="1 2">
    <name type="scientific">Austropuccinia psidii MF-1</name>
    <dbReference type="NCBI Taxonomy" id="1389203"/>
    <lineage>
        <taxon>Eukaryota</taxon>
        <taxon>Fungi</taxon>
        <taxon>Dikarya</taxon>
        <taxon>Basidiomycota</taxon>
        <taxon>Pucciniomycotina</taxon>
        <taxon>Pucciniomycetes</taxon>
        <taxon>Pucciniales</taxon>
        <taxon>Sphaerophragmiaceae</taxon>
        <taxon>Austropuccinia</taxon>
    </lineage>
</organism>
<evidence type="ECO:0000313" key="2">
    <source>
        <dbReference type="Proteomes" id="UP000765509"/>
    </source>
</evidence>
<dbReference type="AlphaFoldDB" id="A0A9Q3JI35"/>
<dbReference type="EMBL" id="AVOT02073286">
    <property type="protein sequence ID" value="MBW0562842.1"/>
    <property type="molecule type" value="Genomic_DNA"/>
</dbReference>
<comment type="caution">
    <text evidence="1">The sequence shown here is derived from an EMBL/GenBank/DDBJ whole genome shotgun (WGS) entry which is preliminary data.</text>
</comment>